<proteinExistence type="predicted"/>
<evidence type="ECO:0000256" key="1">
    <source>
        <dbReference type="SAM" id="SignalP"/>
    </source>
</evidence>
<gene>
    <name evidence="2" type="ORF">H920_06611</name>
</gene>
<dbReference type="Proteomes" id="UP000028990">
    <property type="component" value="Unassembled WGS sequence"/>
</dbReference>
<dbReference type="EMBL" id="KN122228">
    <property type="protein sequence ID" value="KFO32042.1"/>
    <property type="molecule type" value="Genomic_DNA"/>
</dbReference>
<name>A0A091DLQ9_FUKDA</name>
<organism evidence="2 3">
    <name type="scientific">Fukomys damarensis</name>
    <name type="common">Damaraland mole rat</name>
    <name type="synonym">Cryptomys damarensis</name>
    <dbReference type="NCBI Taxonomy" id="885580"/>
    <lineage>
        <taxon>Eukaryota</taxon>
        <taxon>Metazoa</taxon>
        <taxon>Chordata</taxon>
        <taxon>Craniata</taxon>
        <taxon>Vertebrata</taxon>
        <taxon>Euteleostomi</taxon>
        <taxon>Mammalia</taxon>
        <taxon>Eutheria</taxon>
        <taxon>Euarchontoglires</taxon>
        <taxon>Glires</taxon>
        <taxon>Rodentia</taxon>
        <taxon>Hystricomorpha</taxon>
        <taxon>Bathyergidae</taxon>
        <taxon>Fukomys</taxon>
    </lineage>
</organism>
<feature type="chain" id="PRO_5001871775" evidence="1">
    <location>
        <begin position="23"/>
        <end position="156"/>
    </location>
</feature>
<accession>A0A091DLQ9</accession>
<evidence type="ECO:0000313" key="2">
    <source>
        <dbReference type="EMBL" id="KFO32042.1"/>
    </source>
</evidence>
<sequence length="156" mass="17693">MISWGAQVTVLVVSFLPPVLRSARFVNLERNGLGLLTCREPVSVTLFRVRNENPEGLHNISQTSFGVLYRATPQKDPEAYQVYVLGKSCIHTLPIPFNHTEPFLVILWKRSFFCSKRSPLFVPLLIYCCAAVQLVRRKVPVLITLISSALLWLPEE</sequence>
<feature type="signal peptide" evidence="1">
    <location>
        <begin position="1"/>
        <end position="22"/>
    </location>
</feature>
<keyword evidence="1" id="KW-0732">Signal</keyword>
<keyword evidence="3" id="KW-1185">Reference proteome</keyword>
<evidence type="ECO:0000313" key="3">
    <source>
        <dbReference type="Proteomes" id="UP000028990"/>
    </source>
</evidence>
<reference evidence="2 3" key="1">
    <citation type="submission" date="2013-11" db="EMBL/GenBank/DDBJ databases">
        <title>The Damaraland mole rat (Fukomys damarensis) genome and evolution of African mole rats.</title>
        <authorList>
            <person name="Gladyshev V.N."/>
            <person name="Fang X."/>
        </authorList>
    </citation>
    <scope>NUCLEOTIDE SEQUENCE [LARGE SCALE GENOMIC DNA]</scope>
    <source>
        <tissue evidence="2">Liver</tissue>
    </source>
</reference>
<dbReference type="AlphaFoldDB" id="A0A091DLQ9"/>
<protein>
    <submittedName>
        <fullName evidence="2">Uncharacterized protein</fullName>
    </submittedName>
</protein>